<feature type="compositionally biased region" description="Polar residues" evidence="9">
    <location>
        <begin position="640"/>
        <end position="656"/>
    </location>
</feature>
<reference evidence="13" key="1">
    <citation type="submission" date="2022-03" db="EMBL/GenBank/DDBJ databases">
        <authorList>
            <person name="Martin C."/>
        </authorList>
    </citation>
    <scope>NUCLEOTIDE SEQUENCE</scope>
</reference>
<dbReference type="PROSITE" id="PS51517">
    <property type="entry name" value="NDT80"/>
    <property type="match status" value="1"/>
</dbReference>
<evidence type="ECO:0000256" key="3">
    <source>
        <dbReference type="ARBA" id="ARBA00022692"/>
    </source>
</evidence>
<feature type="coiled-coil region" evidence="8">
    <location>
        <begin position="488"/>
        <end position="518"/>
    </location>
</feature>
<organism evidence="13 14">
    <name type="scientific">Owenia fusiformis</name>
    <name type="common">Polychaete worm</name>
    <dbReference type="NCBI Taxonomy" id="6347"/>
    <lineage>
        <taxon>Eukaryota</taxon>
        <taxon>Metazoa</taxon>
        <taxon>Spiralia</taxon>
        <taxon>Lophotrochozoa</taxon>
        <taxon>Annelida</taxon>
        <taxon>Polychaeta</taxon>
        <taxon>Sedentaria</taxon>
        <taxon>Canalipalpata</taxon>
        <taxon>Sabellida</taxon>
        <taxon>Oweniida</taxon>
        <taxon>Oweniidae</taxon>
        <taxon>Owenia</taxon>
    </lineage>
</organism>
<dbReference type="InterPro" id="IPR024061">
    <property type="entry name" value="NDT80_DNA-bd_dom"/>
</dbReference>
<accession>A0A8S4NZL7</accession>
<evidence type="ECO:0000256" key="10">
    <source>
        <dbReference type="SAM" id="Phobius"/>
    </source>
</evidence>
<evidence type="ECO:0008006" key="15">
    <source>
        <dbReference type="Google" id="ProtNLM"/>
    </source>
</evidence>
<dbReference type="SUPFAM" id="SSF49417">
    <property type="entry name" value="p53-like transcription factors"/>
    <property type="match status" value="1"/>
</dbReference>
<dbReference type="InterPro" id="IPR008967">
    <property type="entry name" value="p53-like_TF_DNA-bd_sf"/>
</dbReference>
<evidence type="ECO:0000259" key="12">
    <source>
        <dbReference type="PROSITE" id="PS51688"/>
    </source>
</evidence>
<feature type="region of interest" description="Disordered" evidence="9">
    <location>
        <begin position="626"/>
        <end position="668"/>
    </location>
</feature>
<dbReference type="PANTHER" id="PTHR13029">
    <property type="match status" value="1"/>
</dbReference>
<evidence type="ECO:0000256" key="6">
    <source>
        <dbReference type="ARBA" id="ARBA00023136"/>
    </source>
</evidence>
<comment type="caution">
    <text evidence="13">The sequence shown here is derived from an EMBL/GenBank/DDBJ whole genome shotgun (WGS) entry which is preliminary data.</text>
</comment>
<comment type="subcellular location">
    <subcellularLocation>
        <location evidence="1">Membrane</location>
        <topology evidence="1">Single-pass membrane protein</topology>
    </subcellularLocation>
</comment>
<sequence length="947" mass="105637">MLENGMTGMPSQMCVGGPRQVQPPPPMYTEPPKLAHAPHTQHVHVPQNHVPPATTQPYPTPCSVPPMNHGIHMPPHLPYNNMNNLINHTKKRKIDCPPSTVTNMIPNIQSSLNGIINNIKQEPGCLPDCTEDDYTYDPPSDSSPPSMYLENQYQVIKWQGFQTSKWMPLLDPNMKELPTPSYRVDADKGFNFSVSDDSFVCQKKNHFQVTVHIGVTGKPEYVRTPDGVKKIDKFFLYFNGIKMESPNQLIKIEQSQSDRTKKAFYPVEVSLPADQVTKVTVGRLHFSETTSNNMRKKGKPNPDQRYFMCVVSLKAHCGDDKYVIAAQVCERIIVRASNPGQFDSDVDVQWQKGQNSDAIYHAGRVGINTDRPDEALVVNGNLKVQGVVIQPSDQRVKTDIREIDPKSQLKNINDLRICSWKFKDEFAKAAGIPEDSINDTGVLAQEVKVILPDAVRETGDVVLSNGEVVDNFLVVNKDRIFMEGVGAVKELCKLTDNLENRIDELEKMNKKLSKAQIKRMDSLKSNASSKSATSSIRSNSYHKDKSKEFSDKKSSSNTASSTTNATTTTTTTNGKNGQTLRQNPPAEESGICSNKFIQITVVVLVLVMAFCLVSITTLYILERNKQQNQPPGKVEEIRNSPGTTNLPTRPTDIVSQTSTTHSTTTMPNIHTTRLPLKSLLPVKCLQPMQCQEFCCPAPPLDDLPYQPNPPNTQTTKNHTTVIVYHGGDKGPRYGIEDNTNGDTEKSKQKAIDPNVAVHDDDAHNELPDLYSEMPQPTLGEPNFQLANDIVIVPYDNGPFVRKRRGSADDLLPTDMFLVQFNMSIGDNYCQENSCYQGGSCRNFTCSLPLSHLVPAESLTLQIKYEGEVDVKMCNHVLQQWCHSEAEAGTPRGSQLEWSLPVGFYFKSKYRFRVSKSPIENICSVSSSSGTDFTEFNLNFYRDCPPSS</sequence>
<dbReference type="FunFam" id="2.60.40.1390:FF:000004">
    <property type="entry name" value="Myelin regulatory factor"/>
    <property type="match status" value="1"/>
</dbReference>
<keyword evidence="6 10" id="KW-0472">Membrane</keyword>
<feature type="domain" description="Peptidase S74" evidence="12">
    <location>
        <begin position="392"/>
        <end position="502"/>
    </location>
</feature>
<comment type="similarity">
    <text evidence="2">Belongs to the MRF family.</text>
</comment>
<dbReference type="InterPro" id="IPR025719">
    <property type="entry name" value="MYRF_C2"/>
</dbReference>
<dbReference type="InterPro" id="IPR051577">
    <property type="entry name" value="MRF-like"/>
</dbReference>
<keyword evidence="5 7" id="KW-0238">DNA-binding</keyword>
<gene>
    <name evidence="13" type="ORF">OFUS_LOCUS13064</name>
</gene>
<evidence type="ECO:0000256" key="4">
    <source>
        <dbReference type="ARBA" id="ARBA00022989"/>
    </source>
</evidence>
<name>A0A8S4NZL7_OWEFU</name>
<protein>
    <recommendedName>
        <fullName evidence="15">Myelin regulatory factor</fullName>
    </recommendedName>
</protein>
<keyword evidence="3 10" id="KW-0812">Transmembrane</keyword>
<evidence type="ECO:0000256" key="8">
    <source>
        <dbReference type="SAM" id="Coils"/>
    </source>
</evidence>
<dbReference type="GO" id="GO:0003700">
    <property type="term" value="F:DNA-binding transcription factor activity"/>
    <property type="evidence" value="ECO:0007669"/>
    <property type="project" value="UniProtKB-UniRule"/>
</dbReference>
<feature type="compositionally biased region" description="Low complexity" evidence="9">
    <location>
        <begin position="555"/>
        <end position="573"/>
    </location>
</feature>
<keyword evidence="8" id="KW-0175">Coiled coil</keyword>
<dbReference type="OrthoDB" id="27041at2759"/>
<feature type="compositionally biased region" description="Low complexity" evidence="9">
    <location>
        <begin position="657"/>
        <end position="668"/>
    </location>
</feature>
<dbReference type="GO" id="GO:0043565">
    <property type="term" value="F:sequence-specific DNA binding"/>
    <property type="evidence" value="ECO:0007669"/>
    <property type="project" value="TreeGrafter"/>
</dbReference>
<dbReference type="GO" id="GO:0045893">
    <property type="term" value="P:positive regulation of DNA-templated transcription"/>
    <property type="evidence" value="ECO:0007669"/>
    <property type="project" value="TreeGrafter"/>
</dbReference>
<evidence type="ECO:0000313" key="13">
    <source>
        <dbReference type="EMBL" id="CAH1787339.1"/>
    </source>
</evidence>
<evidence type="ECO:0000259" key="11">
    <source>
        <dbReference type="PROSITE" id="PS51517"/>
    </source>
</evidence>
<evidence type="ECO:0000256" key="9">
    <source>
        <dbReference type="SAM" id="MobiDB-lite"/>
    </source>
</evidence>
<keyword evidence="14" id="KW-1185">Reference proteome</keyword>
<evidence type="ECO:0000256" key="1">
    <source>
        <dbReference type="ARBA" id="ARBA00004167"/>
    </source>
</evidence>
<proteinExistence type="inferred from homology"/>
<dbReference type="InterPro" id="IPR026932">
    <property type="entry name" value="MYRF_ICA"/>
</dbReference>
<feature type="compositionally biased region" description="Basic and acidic residues" evidence="9">
    <location>
        <begin position="541"/>
        <end position="554"/>
    </location>
</feature>
<dbReference type="Proteomes" id="UP000749559">
    <property type="component" value="Unassembled WGS sequence"/>
</dbReference>
<dbReference type="EMBL" id="CAIIXF020000006">
    <property type="protein sequence ID" value="CAH1787339.1"/>
    <property type="molecule type" value="Genomic_DNA"/>
</dbReference>
<dbReference type="InterPro" id="IPR037141">
    <property type="entry name" value="NDT80_DNA-bd_dom_sf"/>
</dbReference>
<dbReference type="AlphaFoldDB" id="A0A8S4NZL7"/>
<dbReference type="Gene3D" id="2.60.40.1390">
    <property type="entry name" value="NDT80 DNA-binding domain"/>
    <property type="match status" value="1"/>
</dbReference>
<dbReference type="GO" id="GO:0016540">
    <property type="term" value="P:protein autoprocessing"/>
    <property type="evidence" value="ECO:0007669"/>
    <property type="project" value="InterPro"/>
</dbReference>
<dbReference type="Pfam" id="PF05224">
    <property type="entry name" value="NDT80_PhoG"/>
    <property type="match status" value="1"/>
</dbReference>
<feature type="region of interest" description="Disordered" evidence="9">
    <location>
        <begin position="519"/>
        <end position="587"/>
    </location>
</feature>
<dbReference type="Pfam" id="PF13888">
    <property type="entry name" value="MRF_C2"/>
    <property type="match status" value="1"/>
</dbReference>
<feature type="region of interest" description="Disordered" evidence="9">
    <location>
        <begin position="1"/>
        <end position="57"/>
    </location>
</feature>
<evidence type="ECO:0000313" key="14">
    <source>
        <dbReference type="Proteomes" id="UP000749559"/>
    </source>
</evidence>
<dbReference type="Pfam" id="PF13887">
    <property type="entry name" value="MYRF_ICA"/>
    <property type="match status" value="1"/>
</dbReference>
<dbReference type="InterPro" id="IPR030392">
    <property type="entry name" value="S74_ICA"/>
</dbReference>
<dbReference type="GO" id="GO:0005634">
    <property type="term" value="C:nucleus"/>
    <property type="evidence" value="ECO:0007669"/>
    <property type="project" value="TreeGrafter"/>
</dbReference>
<feature type="transmembrane region" description="Helical" evidence="10">
    <location>
        <begin position="596"/>
        <end position="621"/>
    </location>
</feature>
<evidence type="ECO:0000256" key="5">
    <source>
        <dbReference type="ARBA" id="ARBA00023125"/>
    </source>
</evidence>
<evidence type="ECO:0000256" key="7">
    <source>
        <dbReference type="PROSITE-ProRule" id="PRU00850"/>
    </source>
</evidence>
<dbReference type="PANTHER" id="PTHR13029:SF18">
    <property type="entry name" value="MYELIN REGULATORY FACTOR HOMOLOG 1"/>
    <property type="match status" value="1"/>
</dbReference>
<keyword evidence="4 10" id="KW-1133">Transmembrane helix</keyword>
<evidence type="ECO:0000256" key="2">
    <source>
        <dbReference type="ARBA" id="ARBA00008221"/>
    </source>
</evidence>
<feature type="compositionally biased region" description="Low complexity" evidence="9">
    <location>
        <begin position="523"/>
        <end position="539"/>
    </location>
</feature>
<feature type="DNA-binding region" description="NDT80" evidence="7">
    <location>
        <begin position="93"/>
        <end position="346"/>
    </location>
</feature>
<dbReference type="Pfam" id="PF13884">
    <property type="entry name" value="Peptidase_S74"/>
    <property type="match status" value="1"/>
</dbReference>
<dbReference type="GO" id="GO:0005789">
    <property type="term" value="C:endoplasmic reticulum membrane"/>
    <property type="evidence" value="ECO:0007669"/>
    <property type="project" value="TreeGrafter"/>
</dbReference>
<dbReference type="PROSITE" id="PS51688">
    <property type="entry name" value="ICA"/>
    <property type="match status" value="1"/>
</dbReference>
<feature type="domain" description="NDT80" evidence="11">
    <location>
        <begin position="93"/>
        <end position="346"/>
    </location>
</feature>